<dbReference type="GO" id="GO:0004521">
    <property type="term" value="F:RNA endonuclease activity"/>
    <property type="evidence" value="ECO:0007669"/>
    <property type="project" value="TreeGrafter"/>
</dbReference>
<keyword evidence="1" id="KW-0378">Hydrolase</keyword>
<keyword evidence="3" id="KW-1185">Reference proteome</keyword>
<dbReference type="GO" id="GO:0003677">
    <property type="term" value="F:DNA binding"/>
    <property type="evidence" value="ECO:0007669"/>
    <property type="project" value="InterPro"/>
</dbReference>
<comment type="caution">
    <text evidence="2">The sequence shown here is derived from an EMBL/GenBank/DDBJ whole genome shotgun (WGS) entry which is preliminary data.</text>
</comment>
<sequence>MAVVVKRFDVWLVDLNPVIGSKISKTRPCLVISPNEVNGLLATVTIAAMTSANKPYPHRVNCTFQGKDGQIALDHIRSVSKLRLVKKLGLMDENTCRQVCETLTEFFSFE</sequence>
<evidence type="ECO:0000313" key="3">
    <source>
        <dbReference type="Proteomes" id="UP000619078"/>
    </source>
</evidence>
<proteinExistence type="inferred from homology"/>
<dbReference type="RefSeq" id="WP_191163568.1">
    <property type="nucleotide sequence ID" value="NZ_JACWMX010000004.1"/>
</dbReference>
<dbReference type="EC" id="3.1.-.-" evidence="1"/>
<dbReference type="EMBL" id="JACWMX010000004">
    <property type="protein sequence ID" value="MBD1393836.1"/>
    <property type="molecule type" value="Genomic_DNA"/>
</dbReference>
<reference evidence="2" key="1">
    <citation type="submission" date="2020-09" db="EMBL/GenBank/DDBJ databases">
        <title>Novel species of Mucilaginibacter isolated from a glacier on the Tibetan Plateau.</title>
        <authorList>
            <person name="Liu Q."/>
            <person name="Xin Y.-H."/>
        </authorList>
    </citation>
    <scope>NUCLEOTIDE SEQUENCE</scope>
    <source>
        <strain evidence="2">ZB1P21</strain>
    </source>
</reference>
<dbReference type="Gene3D" id="2.30.30.110">
    <property type="match status" value="1"/>
</dbReference>
<organism evidence="2 3">
    <name type="scientific">Mucilaginibacter glaciei</name>
    <dbReference type="NCBI Taxonomy" id="2772109"/>
    <lineage>
        <taxon>Bacteria</taxon>
        <taxon>Pseudomonadati</taxon>
        <taxon>Bacteroidota</taxon>
        <taxon>Sphingobacteriia</taxon>
        <taxon>Sphingobacteriales</taxon>
        <taxon>Sphingobacteriaceae</taxon>
        <taxon>Mucilaginibacter</taxon>
    </lineage>
</organism>
<evidence type="ECO:0000313" key="2">
    <source>
        <dbReference type="EMBL" id="MBD1393836.1"/>
    </source>
</evidence>
<dbReference type="PIRSF" id="PIRSF033490">
    <property type="entry name" value="MazF"/>
    <property type="match status" value="1"/>
</dbReference>
<dbReference type="GO" id="GO:0016787">
    <property type="term" value="F:hydrolase activity"/>
    <property type="evidence" value="ECO:0007669"/>
    <property type="project" value="UniProtKB-KW"/>
</dbReference>
<gene>
    <name evidence="2" type="ORF">IDJ76_12075</name>
</gene>
<evidence type="ECO:0000256" key="1">
    <source>
        <dbReference type="PIRNR" id="PIRNR033490"/>
    </source>
</evidence>
<protein>
    <recommendedName>
        <fullName evidence="1">mRNA interferase</fullName>
        <ecNumber evidence="1">3.1.-.-</ecNumber>
    </recommendedName>
</protein>
<accession>A0A926S6L3</accession>
<dbReference type="InterPro" id="IPR011067">
    <property type="entry name" value="Plasmid_toxin/cell-grow_inhib"/>
</dbReference>
<dbReference type="PANTHER" id="PTHR33988:SF2">
    <property type="entry name" value="ENDORIBONUCLEASE MAZF"/>
    <property type="match status" value="1"/>
</dbReference>
<name>A0A926S6L3_9SPHI</name>
<keyword evidence="1" id="KW-0255">Endonuclease</keyword>
<dbReference type="GO" id="GO:0006402">
    <property type="term" value="P:mRNA catabolic process"/>
    <property type="evidence" value="ECO:0007669"/>
    <property type="project" value="TreeGrafter"/>
</dbReference>
<dbReference type="AlphaFoldDB" id="A0A926S6L3"/>
<dbReference type="PANTHER" id="PTHR33988">
    <property type="entry name" value="ENDORIBONUCLEASE MAZF-RELATED"/>
    <property type="match status" value="1"/>
</dbReference>
<dbReference type="Pfam" id="PF02452">
    <property type="entry name" value="PemK_toxin"/>
    <property type="match status" value="1"/>
</dbReference>
<comment type="function">
    <text evidence="1">Toxic component of a type II toxin-antitoxin (TA) system.</text>
</comment>
<keyword evidence="1" id="KW-0540">Nuclease</keyword>
<comment type="similarity">
    <text evidence="1">Belongs to the PemK/MazF family.</text>
</comment>
<dbReference type="InterPro" id="IPR003477">
    <property type="entry name" value="PemK-like"/>
</dbReference>
<dbReference type="SUPFAM" id="SSF50118">
    <property type="entry name" value="Cell growth inhibitor/plasmid maintenance toxic component"/>
    <property type="match status" value="1"/>
</dbReference>
<dbReference type="GO" id="GO:0016075">
    <property type="term" value="P:rRNA catabolic process"/>
    <property type="evidence" value="ECO:0007669"/>
    <property type="project" value="TreeGrafter"/>
</dbReference>
<dbReference type="Proteomes" id="UP000619078">
    <property type="component" value="Unassembled WGS sequence"/>
</dbReference>